<evidence type="ECO:0000313" key="2">
    <source>
        <dbReference type="WBParaSite" id="nRc.2.0.1.t47869-RA"/>
    </source>
</evidence>
<sequence length="106" mass="12061">MNIQNQNTAHVARFVQLGYVPTGHTIMFEALAATPDDWTAFYEFVSAPKTIVISFDQVDDWKCLKDMHRCKLYSPDARKTHSNVLAPSILIDIQIILENIEPSPEK</sequence>
<dbReference type="Proteomes" id="UP000887565">
    <property type="component" value="Unplaced"/>
</dbReference>
<keyword evidence="1" id="KW-1185">Reference proteome</keyword>
<name>A0A915L9Y1_ROMCU</name>
<evidence type="ECO:0000313" key="1">
    <source>
        <dbReference type="Proteomes" id="UP000887565"/>
    </source>
</evidence>
<protein>
    <submittedName>
        <fullName evidence="2">Uncharacterized protein</fullName>
    </submittedName>
</protein>
<dbReference type="AlphaFoldDB" id="A0A915L9Y1"/>
<proteinExistence type="predicted"/>
<dbReference type="WBParaSite" id="nRc.2.0.1.t47869-RA">
    <property type="protein sequence ID" value="nRc.2.0.1.t47869-RA"/>
    <property type="gene ID" value="nRc.2.0.1.g47869"/>
</dbReference>
<reference evidence="2" key="1">
    <citation type="submission" date="2022-11" db="UniProtKB">
        <authorList>
            <consortium name="WormBaseParasite"/>
        </authorList>
    </citation>
    <scope>IDENTIFICATION</scope>
</reference>
<organism evidence="1 2">
    <name type="scientific">Romanomermis culicivorax</name>
    <name type="common">Nematode worm</name>
    <dbReference type="NCBI Taxonomy" id="13658"/>
    <lineage>
        <taxon>Eukaryota</taxon>
        <taxon>Metazoa</taxon>
        <taxon>Ecdysozoa</taxon>
        <taxon>Nematoda</taxon>
        <taxon>Enoplea</taxon>
        <taxon>Dorylaimia</taxon>
        <taxon>Mermithida</taxon>
        <taxon>Mermithoidea</taxon>
        <taxon>Mermithidae</taxon>
        <taxon>Romanomermis</taxon>
    </lineage>
</organism>
<accession>A0A915L9Y1</accession>